<feature type="signal peptide" evidence="2">
    <location>
        <begin position="1"/>
        <end position="21"/>
    </location>
</feature>
<evidence type="ECO:0000313" key="3">
    <source>
        <dbReference type="EMBL" id="MBB2155333.1"/>
    </source>
</evidence>
<dbReference type="PROSITE" id="PS51762">
    <property type="entry name" value="GH16_2"/>
    <property type="match status" value="1"/>
</dbReference>
<protein>
    <submittedName>
        <fullName evidence="3">Glycoside hydrolase family 16 protein</fullName>
    </submittedName>
</protein>
<comment type="caution">
    <text evidence="3">The sequence shown here is derived from an EMBL/GenBank/DDBJ whole genome shotgun (WGS) entry which is preliminary data.</text>
</comment>
<evidence type="ECO:0000313" key="4">
    <source>
        <dbReference type="Proteomes" id="UP000550787"/>
    </source>
</evidence>
<sequence length="287" mass="31221">MTGFRPSHVLVIACLVCLVMAGGAARAASAGGLRLCGEMPVFHDEFDDLRLSAWQLGGARWITHTPWGGDFGDARFTDPGPGSAFSVHDGILSIAARKDAAGRWTAGLLASADGAGNGFTAMYGYFETRMKLPPGPGTWVGTWLNESAPKDWMLPTVEIDTIEYYGQFTDGFHTTVHVWHGRSSQPDGGAGTIIKVPAHSLVDDFHTYGTLVTPRWITFYLDRKEIWRSPTPPEHRSPFMFLINLALGSGWPIDKTLNPAIMKVDYARVYPAADPAAFARCLVGQAH</sequence>
<dbReference type="Gene3D" id="2.60.120.200">
    <property type="match status" value="1"/>
</dbReference>
<reference evidence="3 4" key="1">
    <citation type="submission" date="2020-04" db="EMBL/GenBank/DDBJ databases">
        <title>Description of novel Gluconacetobacter.</title>
        <authorList>
            <person name="Sombolestani A."/>
        </authorList>
    </citation>
    <scope>NUCLEOTIDE SEQUENCE [LARGE SCALE GENOMIC DNA]</scope>
    <source>
        <strain evidence="3 4">LMG 7603</strain>
    </source>
</reference>
<keyword evidence="3" id="KW-0378">Hydrolase</keyword>
<dbReference type="GO" id="GO:0004553">
    <property type="term" value="F:hydrolase activity, hydrolyzing O-glycosyl compounds"/>
    <property type="evidence" value="ECO:0007669"/>
    <property type="project" value="InterPro"/>
</dbReference>
<accession>A0A7W4FCN6</accession>
<dbReference type="Proteomes" id="UP000550787">
    <property type="component" value="Unassembled WGS sequence"/>
</dbReference>
<dbReference type="RefSeq" id="WP_012224253.1">
    <property type="nucleotide sequence ID" value="NZ_JABEQG010000003.1"/>
</dbReference>
<dbReference type="PANTHER" id="PTHR10963">
    <property type="entry name" value="GLYCOSYL HYDROLASE-RELATED"/>
    <property type="match status" value="1"/>
</dbReference>
<dbReference type="GO" id="GO:0005975">
    <property type="term" value="P:carbohydrate metabolic process"/>
    <property type="evidence" value="ECO:0007669"/>
    <property type="project" value="InterPro"/>
</dbReference>
<dbReference type="InterPro" id="IPR013320">
    <property type="entry name" value="ConA-like_dom_sf"/>
</dbReference>
<comment type="similarity">
    <text evidence="1">Belongs to the glycosyl hydrolase 16 family.</text>
</comment>
<dbReference type="SUPFAM" id="SSF49899">
    <property type="entry name" value="Concanavalin A-like lectins/glucanases"/>
    <property type="match status" value="1"/>
</dbReference>
<evidence type="ECO:0000256" key="1">
    <source>
        <dbReference type="ARBA" id="ARBA00006865"/>
    </source>
</evidence>
<feature type="chain" id="PRO_5041181735" evidence="2">
    <location>
        <begin position="22"/>
        <end position="287"/>
    </location>
</feature>
<name>A0A7W4FCN6_GLUDI</name>
<dbReference type="PANTHER" id="PTHR10963:SF55">
    <property type="entry name" value="GLYCOSIDE HYDROLASE FAMILY 16 PROTEIN"/>
    <property type="match status" value="1"/>
</dbReference>
<dbReference type="EMBL" id="JABEQG010000003">
    <property type="protein sequence ID" value="MBB2155333.1"/>
    <property type="molecule type" value="Genomic_DNA"/>
</dbReference>
<dbReference type="InterPro" id="IPR050546">
    <property type="entry name" value="Glycosyl_Hydrlase_16"/>
</dbReference>
<keyword evidence="2" id="KW-0732">Signal</keyword>
<dbReference type="CDD" id="cd08023">
    <property type="entry name" value="GH16_laminarinase_like"/>
    <property type="match status" value="1"/>
</dbReference>
<proteinExistence type="inferred from homology"/>
<evidence type="ECO:0000256" key="2">
    <source>
        <dbReference type="SAM" id="SignalP"/>
    </source>
</evidence>
<gene>
    <name evidence="3" type="ORF">HLH33_03255</name>
</gene>
<dbReference type="Pfam" id="PF00722">
    <property type="entry name" value="Glyco_hydro_16"/>
    <property type="match status" value="1"/>
</dbReference>
<dbReference type="OMA" id="IAHTPWN"/>
<organism evidence="3 4">
    <name type="scientific">Gluconacetobacter diazotrophicus</name>
    <name type="common">Acetobacter diazotrophicus</name>
    <dbReference type="NCBI Taxonomy" id="33996"/>
    <lineage>
        <taxon>Bacteria</taxon>
        <taxon>Pseudomonadati</taxon>
        <taxon>Pseudomonadota</taxon>
        <taxon>Alphaproteobacteria</taxon>
        <taxon>Acetobacterales</taxon>
        <taxon>Acetobacteraceae</taxon>
        <taxon>Gluconacetobacter</taxon>
    </lineage>
</organism>
<dbReference type="InterPro" id="IPR000757">
    <property type="entry name" value="Beta-glucanase-like"/>
</dbReference>
<dbReference type="AlphaFoldDB" id="A0A7W4FCN6"/>